<dbReference type="Pfam" id="PF00583">
    <property type="entry name" value="Acetyltransf_1"/>
    <property type="match status" value="1"/>
</dbReference>
<gene>
    <name evidence="2" type="primary">kdgT</name>
    <name evidence="2" type="ORF">NCTC10924_00243</name>
</gene>
<name>A0A4V6LYB9_STRPO</name>
<dbReference type="InterPro" id="IPR000182">
    <property type="entry name" value="GNAT_dom"/>
</dbReference>
<evidence type="ECO:0000313" key="2">
    <source>
        <dbReference type="EMBL" id="VTT41619.1"/>
    </source>
</evidence>
<dbReference type="EMBL" id="LR594052">
    <property type="protein sequence ID" value="VTT41619.1"/>
    <property type="molecule type" value="Genomic_DNA"/>
</dbReference>
<sequence>MTSSKINTYHISPTEDYPQFLIELIQSIEWKAGPHLAQRVKDNNLASYDEIIVLTTLDDQLIGFGAYLETDILDKTDYPFGPFVSTIYVTPKYRGQGISYQLINNILHVARKNKCEQLYVVTEHTGLYEKTGFIFQRFVTDIFNRKMRLLKKDL</sequence>
<dbReference type="RefSeq" id="WP_003085650.1">
    <property type="nucleotide sequence ID" value="NZ_CP070236.1"/>
</dbReference>
<protein>
    <submittedName>
        <fullName evidence="2">2-keto-3-deoxygluconate permease</fullName>
    </submittedName>
</protein>
<dbReference type="GO" id="GO:0016747">
    <property type="term" value="F:acyltransferase activity, transferring groups other than amino-acyl groups"/>
    <property type="evidence" value="ECO:0007669"/>
    <property type="project" value="InterPro"/>
</dbReference>
<dbReference type="InterPro" id="IPR016181">
    <property type="entry name" value="Acyl_CoA_acyltransferase"/>
</dbReference>
<dbReference type="SUPFAM" id="SSF55729">
    <property type="entry name" value="Acyl-CoA N-acyltransferases (Nat)"/>
    <property type="match status" value="1"/>
</dbReference>
<evidence type="ECO:0000313" key="3">
    <source>
        <dbReference type="Proteomes" id="UP000306241"/>
    </source>
</evidence>
<dbReference type="AlphaFoldDB" id="A0A4V6LYB9"/>
<dbReference type="Gene3D" id="3.40.630.30">
    <property type="match status" value="1"/>
</dbReference>
<dbReference type="PROSITE" id="PS51186">
    <property type="entry name" value="GNAT"/>
    <property type="match status" value="1"/>
</dbReference>
<proteinExistence type="predicted"/>
<dbReference type="Proteomes" id="UP000306241">
    <property type="component" value="Chromosome"/>
</dbReference>
<reference evidence="2 3" key="1">
    <citation type="submission" date="2019-05" db="EMBL/GenBank/DDBJ databases">
        <authorList>
            <consortium name="Pathogen Informatics"/>
        </authorList>
    </citation>
    <scope>NUCLEOTIDE SEQUENCE [LARGE SCALE GENOMIC DNA]</scope>
    <source>
        <strain evidence="2 3">NCTC10924</strain>
    </source>
</reference>
<dbReference type="OrthoDB" id="9789053at2"/>
<feature type="domain" description="N-acetyltransferase" evidence="1">
    <location>
        <begin position="6"/>
        <end position="154"/>
    </location>
</feature>
<accession>A0A4V6LYB9</accession>
<dbReference type="CDD" id="cd04301">
    <property type="entry name" value="NAT_SF"/>
    <property type="match status" value="1"/>
</dbReference>
<organism evidence="2 3">
    <name type="scientific">Streptococcus porcinus</name>
    <dbReference type="NCBI Taxonomy" id="1340"/>
    <lineage>
        <taxon>Bacteria</taxon>
        <taxon>Bacillati</taxon>
        <taxon>Bacillota</taxon>
        <taxon>Bacilli</taxon>
        <taxon>Lactobacillales</taxon>
        <taxon>Streptococcaceae</taxon>
        <taxon>Streptococcus</taxon>
    </lineage>
</organism>
<evidence type="ECO:0000259" key="1">
    <source>
        <dbReference type="PROSITE" id="PS51186"/>
    </source>
</evidence>